<name>A0A1L3JC38_9SPHN</name>
<reference evidence="1 2" key="1">
    <citation type="submission" date="2016-11" db="EMBL/GenBank/DDBJ databases">
        <title>Sphingorhabdus sp. LPB0140, isolated from marine environment.</title>
        <authorList>
            <person name="Kim E."/>
            <person name="Yi H."/>
        </authorList>
    </citation>
    <scope>NUCLEOTIDE SEQUENCE [LARGE SCALE GENOMIC DNA]</scope>
    <source>
        <strain evidence="1 2">LPB0140</strain>
    </source>
</reference>
<dbReference type="EMBL" id="CP018154">
    <property type="protein sequence ID" value="APG62688.1"/>
    <property type="molecule type" value="Genomic_DNA"/>
</dbReference>
<proteinExistence type="predicted"/>
<evidence type="ECO:0000313" key="1">
    <source>
        <dbReference type="EMBL" id="APG62688.1"/>
    </source>
</evidence>
<sequence length="194" mass="21527">MRVNKHFFVISGSFILLASCGGGEDEAIAKSKNTKSQPAVAHKQNAISNKNISNNMVDKSKDFNPCILSVEEVSKATGWSSSAGKANISGWQSYGTADCKYEEKNGLGTFYVNFTWVDPQYLEQTKASMHQFDAGMVEKIEGDEDGAFMQYQKGLNSGALHYTRANIIVEIRPTYWKASKTELKEKLLALRRVP</sequence>
<dbReference type="Proteomes" id="UP000242561">
    <property type="component" value="Chromosome"/>
</dbReference>
<dbReference type="KEGG" id="sphl:LPB140_07665"/>
<evidence type="ECO:0008006" key="3">
    <source>
        <dbReference type="Google" id="ProtNLM"/>
    </source>
</evidence>
<organism evidence="1 2">
    <name type="scientific">Sphingorhabdus lutea</name>
    <dbReference type="NCBI Taxonomy" id="1913578"/>
    <lineage>
        <taxon>Bacteria</taxon>
        <taxon>Pseudomonadati</taxon>
        <taxon>Pseudomonadota</taxon>
        <taxon>Alphaproteobacteria</taxon>
        <taxon>Sphingomonadales</taxon>
        <taxon>Sphingomonadaceae</taxon>
        <taxon>Sphingorhabdus</taxon>
    </lineage>
</organism>
<keyword evidence="2" id="KW-1185">Reference proteome</keyword>
<dbReference type="STRING" id="1913578.LPB140_07665"/>
<gene>
    <name evidence="1" type="ORF">LPB140_07665</name>
</gene>
<dbReference type="PROSITE" id="PS51257">
    <property type="entry name" value="PROKAR_LIPOPROTEIN"/>
    <property type="match status" value="1"/>
</dbReference>
<protein>
    <recommendedName>
        <fullName evidence="3">DUF3558 domain-containing protein</fullName>
    </recommendedName>
</protein>
<dbReference type="RefSeq" id="WP_072559337.1">
    <property type="nucleotide sequence ID" value="NZ_CP018154.1"/>
</dbReference>
<dbReference type="AlphaFoldDB" id="A0A1L3JC38"/>
<accession>A0A1L3JC38</accession>
<evidence type="ECO:0000313" key="2">
    <source>
        <dbReference type="Proteomes" id="UP000242561"/>
    </source>
</evidence>